<dbReference type="AlphaFoldDB" id="A0A927F3I0"/>
<protein>
    <submittedName>
        <fullName evidence="2">Uncharacterized protein</fullName>
    </submittedName>
</protein>
<keyword evidence="1" id="KW-0812">Transmembrane</keyword>
<organism evidence="2 3">
    <name type="scientific">Streptomyces chumphonensis</name>
    <dbReference type="NCBI Taxonomy" id="1214925"/>
    <lineage>
        <taxon>Bacteria</taxon>
        <taxon>Bacillati</taxon>
        <taxon>Actinomycetota</taxon>
        <taxon>Actinomycetes</taxon>
        <taxon>Kitasatosporales</taxon>
        <taxon>Streptomycetaceae</taxon>
        <taxon>Streptomyces</taxon>
    </lineage>
</organism>
<keyword evidence="1" id="KW-0472">Membrane</keyword>
<feature type="transmembrane region" description="Helical" evidence="1">
    <location>
        <begin position="38"/>
        <end position="59"/>
    </location>
</feature>
<sequence length="67" mass="6640">MNGPLMTLRTAVILALGCTIAASTAVLTILTGSSTVQALLAAGAVFGTAVPALHCLIATDRSEADRG</sequence>
<evidence type="ECO:0000313" key="3">
    <source>
        <dbReference type="Proteomes" id="UP000632289"/>
    </source>
</evidence>
<evidence type="ECO:0000313" key="2">
    <source>
        <dbReference type="EMBL" id="MBD3934878.1"/>
    </source>
</evidence>
<dbReference type="EMBL" id="JACXYU010000021">
    <property type="protein sequence ID" value="MBD3934878.1"/>
    <property type="molecule type" value="Genomic_DNA"/>
</dbReference>
<dbReference type="Proteomes" id="UP000632289">
    <property type="component" value="Unassembled WGS sequence"/>
</dbReference>
<gene>
    <name evidence="2" type="ORF">IF129_25365</name>
</gene>
<keyword evidence="1" id="KW-1133">Transmembrane helix</keyword>
<accession>A0A927F3I0</accession>
<proteinExistence type="predicted"/>
<evidence type="ECO:0000256" key="1">
    <source>
        <dbReference type="SAM" id="Phobius"/>
    </source>
</evidence>
<comment type="caution">
    <text evidence="2">The sequence shown here is derived from an EMBL/GenBank/DDBJ whole genome shotgun (WGS) entry which is preliminary data.</text>
</comment>
<dbReference type="RefSeq" id="WP_191212173.1">
    <property type="nucleotide sequence ID" value="NZ_BAABKL010000005.1"/>
</dbReference>
<name>A0A927F3I0_9ACTN</name>
<keyword evidence="3" id="KW-1185">Reference proteome</keyword>
<reference evidence="2" key="1">
    <citation type="submission" date="2020-09" db="EMBL/GenBank/DDBJ databases">
        <title>Secondary metabolite and genome analysis of marine Streptomyces chumphonensis KK1-2T.</title>
        <authorList>
            <person name="Phongsopitanun W."/>
            <person name="Kanchanasin P."/>
            <person name="Pittayakhajonwut P."/>
            <person name="Suwanborirux K."/>
            <person name="Tanasupawat S."/>
        </authorList>
    </citation>
    <scope>NUCLEOTIDE SEQUENCE</scope>
    <source>
        <strain evidence="2">KK1-2</strain>
    </source>
</reference>